<dbReference type="GO" id="GO:0003677">
    <property type="term" value="F:DNA binding"/>
    <property type="evidence" value="ECO:0007669"/>
    <property type="project" value="UniProtKB-KW"/>
</dbReference>
<dbReference type="Proteomes" id="UP000242642">
    <property type="component" value="Unassembled WGS sequence"/>
</dbReference>
<keyword evidence="1" id="KW-0805">Transcription regulation</keyword>
<dbReference type="GO" id="GO:0003700">
    <property type="term" value="F:DNA-binding transcription factor activity"/>
    <property type="evidence" value="ECO:0007669"/>
    <property type="project" value="TreeGrafter"/>
</dbReference>
<dbReference type="RefSeq" id="WP_093319787.1">
    <property type="nucleotide sequence ID" value="NZ_FOHV01000012.1"/>
</dbReference>
<accession>A0A1I0CUM3</accession>
<dbReference type="Pfam" id="PF01614">
    <property type="entry name" value="IclR_C"/>
    <property type="match status" value="1"/>
</dbReference>
<dbReference type="AlphaFoldDB" id="A0A1I0CUM3"/>
<dbReference type="SUPFAM" id="SSF46785">
    <property type="entry name" value="Winged helix' DNA-binding domain"/>
    <property type="match status" value="1"/>
</dbReference>
<dbReference type="Gene3D" id="3.30.450.40">
    <property type="match status" value="1"/>
</dbReference>
<dbReference type="OrthoDB" id="9807558at2"/>
<gene>
    <name evidence="8" type="ORF">SAMN02583745_01742</name>
</gene>
<evidence type="ECO:0000256" key="3">
    <source>
        <dbReference type="ARBA" id="ARBA00023163"/>
    </source>
</evidence>
<dbReference type="EMBL" id="FOHV01000012">
    <property type="protein sequence ID" value="SET23311.1"/>
    <property type="molecule type" value="Genomic_DNA"/>
</dbReference>
<evidence type="ECO:0000313" key="8">
    <source>
        <dbReference type="EMBL" id="SET23311.1"/>
    </source>
</evidence>
<dbReference type="PROSITE" id="PS51078">
    <property type="entry name" value="ICLR_ED"/>
    <property type="match status" value="1"/>
</dbReference>
<dbReference type="PANTHER" id="PTHR30136">
    <property type="entry name" value="HELIX-TURN-HELIX TRANSCRIPTIONAL REGULATOR, ICLR FAMILY"/>
    <property type="match status" value="1"/>
</dbReference>
<dbReference type="PROSITE" id="PS51077">
    <property type="entry name" value="HTH_ICLR"/>
    <property type="match status" value="1"/>
</dbReference>
<dbReference type="InterPro" id="IPR036388">
    <property type="entry name" value="WH-like_DNA-bd_sf"/>
</dbReference>
<evidence type="ECO:0000256" key="4">
    <source>
        <dbReference type="ARBA" id="ARBA00040379"/>
    </source>
</evidence>
<keyword evidence="9" id="KW-1185">Reference proteome</keyword>
<evidence type="ECO:0000256" key="2">
    <source>
        <dbReference type="ARBA" id="ARBA00023125"/>
    </source>
</evidence>
<dbReference type="SUPFAM" id="SSF55781">
    <property type="entry name" value="GAF domain-like"/>
    <property type="match status" value="1"/>
</dbReference>
<feature type="domain" description="IclR-ED" evidence="7">
    <location>
        <begin position="74"/>
        <end position="257"/>
    </location>
</feature>
<proteinExistence type="predicted"/>
<reference evidence="9" key="1">
    <citation type="submission" date="2016-10" db="EMBL/GenBank/DDBJ databases">
        <authorList>
            <person name="Varghese N."/>
            <person name="Submissions S."/>
        </authorList>
    </citation>
    <scope>NUCLEOTIDE SEQUENCE [LARGE SCALE GENOMIC DNA]</scope>
    <source>
        <strain evidence="9">DSM 18579</strain>
    </source>
</reference>
<dbReference type="PANTHER" id="PTHR30136:SF24">
    <property type="entry name" value="HTH-TYPE TRANSCRIPTIONAL REPRESSOR ALLR"/>
    <property type="match status" value="1"/>
</dbReference>
<evidence type="ECO:0000256" key="5">
    <source>
        <dbReference type="ARBA" id="ARBA00042627"/>
    </source>
</evidence>
<dbReference type="InterPro" id="IPR005471">
    <property type="entry name" value="Tscrpt_reg_IclR_N"/>
</dbReference>
<dbReference type="GO" id="GO:0045892">
    <property type="term" value="P:negative regulation of DNA-templated transcription"/>
    <property type="evidence" value="ECO:0007669"/>
    <property type="project" value="TreeGrafter"/>
</dbReference>
<evidence type="ECO:0000256" key="1">
    <source>
        <dbReference type="ARBA" id="ARBA00023015"/>
    </source>
</evidence>
<dbReference type="SMART" id="SM00346">
    <property type="entry name" value="HTH_ICLR"/>
    <property type="match status" value="1"/>
</dbReference>
<organism evidence="8 9">
    <name type="scientific">Thorsellia anophelis DSM 18579</name>
    <dbReference type="NCBI Taxonomy" id="1123402"/>
    <lineage>
        <taxon>Bacteria</taxon>
        <taxon>Pseudomonadati</taxon>
        <taxon>Pseudomonadota</taxon>
        <taxon>Gammaproteobacteria</taxon>
        <taxon>Enterobacterales</taxon>
        <taxon>Thorselliaceae</taxon>
        <taxon>Thorsellia</taxon>
    </lineage>
</organism>
<evidence type="ECO:0000259" key="6">
    <source>
        <dbReference type="PROSITE" id="PS51077"/>
    </source>
</evidence>
<dbReference type="InterPro" id="IPR036390">
    <property type="entry name" value="WH_DNA-bd_sf"/>
</dbReference>
<name>A0A1I0CUM3_9GAMM</name>
<evidence type="ECO:0000259" key="7">
    <source>
        <dbReference type="PROSITE" id="PS51078"/>
    </source>
</evidence>
<protein>
    <recommendedName>
        <fullName evidence="4">HTH-type transcriptional repressor AllR</fullName>
    </recommendedName>
    <alternativeName>
        <fullName evidence="5">Negative regulator of allantoin and glyoxylate utilization operons</fullName>
    </alternativeName>
</protein>
<keyword evidence="3" id="KW-0804">Transcription</keyword>
<keyword evidence="2" id="KW-0238">DNA-binding</keyword>
<dbReference type="Gene3D" id="1.10.10.10">
    <property type="entry name" value="Winged helix-like DNA-binding domain superfamily/Winged helix DNA-binding domain"/>
    <property type="match status" value="1"/>
</dbReference>
<dbReference type="InterPro" id="IPR029016">
    <property type="entry name" value="GAF-like_dom_sf"/>
</dbReference>
<dbReference type="InterPro" id="IPR050707">
    <property type="entry name" value="HTH_MetabolicPath_Reg"/>
</dbReference>
<dbReference type="STRING" id="1123402.SAMN02583745_01742"/>
<sequence>MKIDDDRSRAPAVDSAIKILELLSNSNHPLTLSEICSELKIPNSTGHRIMNELHSKNMVDYDATRVKAYCLGSQIFIMTSAVYNKQRLIPYFQPIGEQLSKETDLPVILTIPIGSNVVVIAKIDTNYSNLPLMHIGKTIPMHASAAGKAFLSMQSQRYIDNYFKQTILEACTNSTITHIQELKQSLITSAELGYAFAENEFLGNLYAVAAPVVNIKNEAIAAISIYQHESHNQIFHLHNLANTVIDAASQLSLLIQHTG</sequence>
<feature type="domain" description="HTH iclR-type" evidence="6">
    <location>
        <begin position="10"/>
        <end position="73"/>
    </location>
</feature>
<dbReference type="Pfam" id="PF09339">
    <property type="entry name" value="HTH_IclR"/>
    <property type="match status" value="1"/>
</dbReference>
<evidence type="ECO:0000313" key="9">
    <source>
        <dbReference type="Proteomes" id="UP000242642"/>
    </source>
</evidence>
<dbReference type="InterPro" id="IPR014757">
    <property type="entry name" value="Tscrpt_reg_IclR_C"/>
</dbReference>